<dbReference type="Pfam" id="PF08501">
    <property type="entry name" value="Shikimate_dh_N"/>
    <property type="match status" value="1"/>
</dbReference>
<dbReference type="CDD" id="cd01065">
    <property type="entry name" value="NAD_bind_Shikimate_DH"/>
    <property type="match status" value="1"/>
</dbReference>
<evidence type="ECO:0000313" key="12">
    <source>
        <dbReference type="Proteomes" id="UP000188937"/>
    </source>
</evidence>
<organism evidence="11 12">
    <name type="scientific">Acetobacter aceti</name>
    <dbReference type="NCBI Taxonomy" id="435"/>
    <lineage>
        <taxon>Bacteria</taxon>
        <taxon>Pseudomonadati</taxon>
        <taxon>Pseudomonadota</taxon>
        <taxon>Alphaproteobacteria</taxon>
        <taxon>Acetobacterales</taxon>
        <taxon>Acetobacteraceae</taxon>
        <taxon>Acetobacter</taxon>
        <taxon>Acetobacter subgen. Acetobacter</taxon>
    </lineage>
</organism>
<dbReference type="GO" id="GO:0009073">
    <property type="term" value="P:aromatic amino acid family biosynthetic process"/>
    <property type="evidence" value="ECO:0007669"/>
    <property type="project" value="UniProtKB-KW"/>
</dbReference>
<evidence type="ECO:0000259" key="9">
    <source>
        <dbReference type="Pfam" id="PF01488"/>
    </source>
</evidence>
<dbReference type="RefSeq" id="WP_077812725.1">
    <property type="nucleotide sequence ID" value="NZ_CP014692.1"/>
</dbReference>
<dbReference type="InterPro" id="IPR022893">
    <property type="entry name" value="Shikimate_DH_fam"/>
</dbReference>
<dbReference type="PANTHER" id="PTHR21089:SF1">
    <property type="entry name" value="BIFUNCTIONAL 3-DEHYDROQUINATE DEHYDRATASE_SHIKIMATE DEHYDROGENASE, CHLOROPLASTIC"/>
    <property type="match status" value="1"/>
</dbReference>
<dbReference type="STRING" id="435.A0U92_07745"/>
<dbReference type="EC" id="1.1.1.25" evidence="2 8"/>
<feature type="active site" description="Proton acceptor" evidence="8">
    <location>
        <position position="74"/>
    </location>
</feature>
<comment type="subunit">
    <text evidence="8">Homodimer.</text>
</comment>
<dbReference type="GO" id="GO:0009423">
    <property type="term" value="P:chorismate biosynthetic process"/>
    <property type="evidence" value="ECO:0007669"/>
    <property type="project" value="UniProtKB-UniRule"/>
</dbReference>
<evidence type="ECO:0000256" key="5">
    <source>
        <dbReference type="ARBA" id="ARBA00023002"/>
    </source>
</evidence>
<evidence type="ECO:0000256" key="4">
    <source>
        <dbReference type="ARBA" id="ARBA00022857"/>
    </source>
</evidence>
<dbReference type="Pfam" id="PF01488">
    <property type="entry name" value="Shikimate_DH"/>
    <property type="match status" value="1"/>
</dbReference>
<comment type="function">
    <text evidence="8">Involved in the biosynthesis of the chorismate, which leads to the biosynthesis of aromatic amino acids. Catalyzes the reversible NADPH linked reduction of 3-dehydroshikimate (DHSA) to yield shikimate (SA).</text>
</comment>
<feature type="binding site" evidence="8">
    <location>
        <position position="271"/>
    </location>
    <ligand>
        <name>shikimate</name>
        <dbReference type="ChEBI" id="CHEBI:36208"/>
    </ligand>
</feature>
<dbReference type="InterPro" id="IPR036291">
    <property type="entry name" value="NAD(P)-bd_dom_sf"/>
</dbReference>
<dbReference type="InterPro" id="IPR013708">
    <property type="entry name" value="Shikimate_DH-bd_N"/>
</dbReference>
<accession>A0A1U9KFY1</accession>
<dbReference type="GO" id="GO:0004764">
    <property type="term" value="F:shikimate 3-dehydrogenase (NADP+) activity"/>
    <property type="evidence" value="ECO:0007669"/>
    <property type="project" value="UniProtKB-UniRule"/>
</dbReference>
<evidence type="ECO:0000256" key="6">
    <source>
        <dbReference type="ARBA" id="ARBA00023141"/>
    </source>
</evidence>
<feature type="domain" description="Quinate/shikimate 5-dehydrogenase/glutamyl-tRNA reductase" evidence="9">
    <location>
        <begin position="135"/>
        <end position="177"/>
    </location>
</feature>
<name>A0A1U9KFY1_ACEAC</name>
<feature type="binding site" evidence="8">
    <location>
        <position position="243"/>
    </location>
    <ligand>
        <name>shikimate</name>
        <dbReference type="ChEBI" id="CHEBI:36208"/>
    </ligand>
</feature>
<feature type="binding site" evidence="8">
    <location>
        <begin position="162"/>
        <end position="167"/>
    </location>
    <ligand>
        <name>NADP(+)</name>
        <dbReference type="ChEBI" id="CHEBI:58349"/>
    </ligand>
</feature>
<gene>
    <name evidence="8" type="primary">aroE</name>
    <name evidence="11" type="ORF">A0U92_07745</name>
</gene>
<comment type="catalytic activity">
    <reaction evidence="7 8">
        <text>shikimate + NADP(+) = 3-dehydroshikimate + NADPH + H(+)</text>
        <dbReference type="Rhea" id="RHEA:17737"/>
        <dbReference type="ChEBI" id="CHEBI:15378"/>
        <dbReference type="ChEBI" id="CHEBI:16630"/>
        <dbReference type="ChEBI" id="CHEBI:36208"/>
        <dbReference type="ChEBI" id="CHEBI:57783"/>
        <dbReference type="ChEBI" id="CHEBI:58349"/>
        <dbReference type="EC" id="1.1.1.25"/>
    </reaction>
</comment>
<evidence type="ECO:0000256" key="7">
    <source>
        <dbReference type="ARBA" id="ARBA00049442"/>
    </source>
</evidence>
<dbReference type="GO" id="GO:0008652">
    <property type="term" value="P:amino acid biosynthetic process"/>
    <property type="evidence" value="ECO:0007669"/>
    <property type="project" value="UniProtKB-KW"/>
</dbReference>
<dbReference type="EMBL" id="CP014692">
    <property type="protein sequence ID" value="AQS84686.1"/>
    <property type="molecule type" value="Genomic_DNA"/>
</dbReference>
<proteinExistence type="inferred from homology"/>
<dbReference type="UniPathway" id="UPA00053">
    <property type="reaction ID" value="UER00087"/>
</dbReference>
<reference evidence="11 12" key="1">
    <citation type="submission" date="2016-03" db="EMBL/GenBank/DDBJ databases">
        <title>Acetic acid bacteria sequencing.</title>
        <authorList>
            <person name="Brandt J."/>
            <person name="Jakob F."/>
            <person name="Vogel R.F."/>
        </authorList>
    </citation>
    <scope>NUCLEOTIDE SEQUENCE [LARGE SCALE GENOMIC DNA]</scope>
    <source>
        <strain evidence="11 12">TMW2.1153</strain>
    </source>
</reference>
<evidence type="ECO:0000259" key="10">
    <source>
        <dbReference type="Pfam" id="PF08501"/>
    </source>
</evidence>
<feature type="binding site" evidence="8">
    <location>
        <begin position="23"/>
        <end position="25"/>
    </location>
    <ligand>
        <name>shikimate</name>
        <dbReference type="ChEBI" id="CHEBI:36208"/>
    </ligand>
</feature>
<comment type="similarity">
    <text evidence="8">Belongs to the shikimate dehydrogenase family.</text>
</comment>
<dbReference type="InterPro" id="IPR006151">
    <property type="entry name" value="Shikm_DH/Glu-tRNA_Rdtase"/>
</dbReference>
<comment type="pathway">
    <text evidence="1 8">Metabolic intermediate biosynthesis; chorismate biosynthesis; chorismate from D-erythrose 4-phosphate and phosphoenolpyruvate: step 4/7.</text>
</comment>
<dbReference type="Proteomes" id="UP000188937">
    <property type="component" value="Chromosome"/>
</dbReference>
<feature type="binding site" evidence="8">
    <location>
        <position position="241"/>
    </location>
    <ligand>
        <name>NADP(+)</name>
        <dbReference type="ChEBI" id="CHEBI:58349"/>
    </ligand>
</feature>
<dbReference type="InterPro" id="IPR011342">
    <property type="entry name" value="Shikimate_DH"/>
</dbReference>
<feature type="binding site" evidence="8">
    <location>
        <begin position="139"/>
        <end position="143"/>
    </location>
    <ligand>
        <name>NADP(+)</name>
        <dbReference type="ChEBI" id="CHEBI:58349"/>
    </ligand>
</feature>
<dbReference type="PANTHER" id="PTHR21089">
    <property type="entry name" value="SHIKIMATE DEHYDROGENASE"/>
    <property type="match status" value="1"/>
</dbReference>
<dbReference type="NCBIfam" id="NF001312">
    <property type="entry name" value="PRK00258.1-4"/>
    <property type="match status" value="1"/>
</dbReference>
<feature type="binding site" evidence="8">
    <location>
        <position position="111"/>
    </location>
    <ligand>
        <name>shikimate</name>
        <dbReference type="ChEBI" id="CHEBI:36208"/>
    </ligand>
</feature>
<evidence type="ECO:0000313" key="11">
    <source>
        <dbReference type="EMBL" id="AQS84686.1"/>
    </source>
</evidence>
<feature type="binding site" evidence="8">
    <location>
        <position position="95"/>
    </location>
    <ligand>
        <name>shikimate</name>
        <dbReference type="ChEBI" id="CHEBI:36208"/>
    </ligand>
</feature>
<feature type="domain" description="Shikimate dehydrogenase substrate binding N-terminal" evidence="10">
    <location>
        <begin position="15"/>
        <end position="97"/>
    </location>
</feature>
<dbReference type="InterPro" id="IPR046346">
    <property type="entry name" value="Aminoacid_DH-like_N_sf"/>
</dbReference>
<keyword evidence="6 8" id="KW-0057">Aromatic amino acid biosynthesis</keyword>
<evidence type="ECO:0000256" key="1">
    <source>
        <dbReference type="ARBA" id="ARBA00004871"/>
    </source>
</evidence>
<dbReference type="Gene3D" id="3.40.50.10860">
    <property type="entry name" value="Leucine Dehydrogenase, chain A, domain 1"/>
    <property type="match status" value="1"/>
</dbReference>
<sequence length="301" mass="31793">MSEFRITGRAKLAGVIGHPVTHSLSPVLHNYWLARHGIDGAYVPLSVAPDAFVTAVKGLQVSGFRGANVTIPHKEAAFAIADEVDPMARIAGSVNTLVFREDGVIHGSSTDGFGYVANLESDGIDVAALASRGPALLLGAGGAARSIATSLLEKGFQVVFSNRTAGRAERLAMELDAAWRRYFPKGDAPRLSAIAWDMWEERLGDVALLVNTTSLGMQGGPAPDWTPKLGTASSHLVVSDIVYVPQETPFLKAAGEQGLTTSGGLGMLLHQARPGFRAWFGAETEVDEATVAYISAVLSNR</sequence>
<keyword evidence="3 8" id="KW-0028">Amino-acid biosynthesis</keyword>
<evidence type="ECO:0000256" key="2">
    <source>
        <dbReference type="ARBA" id="ARBA00012962"/>
    </source>
</evidence>
<keyword evidence="4 8" id="KW-0521">NADP</keyword>
<evidence type="ECO:0000256" key="3">
    <source>
        <dbReference type="ARBA" id="ARBA00022605"/>
    </source>
</evidence>
<dbReference type="SUPFAM" id="SSF53223">
    <property type="entry name" value="Aminoacid dehydrogenase-like, N-terminal domain"/>
    <property type="match status" value="1"/>
</dbReference>
<feature type="binding site" evidence="8">
    <location>
        <position position="264"/>
    </location>
    <ligand>
        <name>NADP(+)</name>
        <dbReference type="ChEBI" id="CHEBI:58349"/>
    </ligand>
</feature>
<dbReference type="HAMAP" id="MF_00222">
    <property type="entry name" value="Shikimate_DH_AroE"/>
    <property type="match status" value="1"/>
</dbReference>
<dbReference type="NCBIfam" id="TIGR00507">
    <property type="entry name" value="aroE"/>
    <property type="match status" value="1"/>
</dbReference>
<dbReference type="KEGG" id="aace:A0U92_07745"/>
<protein>
    <recommendedName>
        <fullName evidence="2 8">Shikimate dehydrogenase (NADP(+))</fullName>
        <shortName evidence="8">SDH</shortName>
        <ecNumber evidence="2 8">1.1.1.25</ecNumber>
    </recommendedName>
</protein>
<evidence type="ECO:0000256" key="8">
    <source>
        <dbReference type="HAMAP-Rule" id="MF_00222"/>
    </source>
</evidence>
<dbReference type="GO" id="GO:0019632">
    <property type="term" value="P:shikimate metabolic process"/>
    <property type="evidence" value="ECO:0007669"/>
    <property type="project" value="InterPro"/>
</dbReference>
<dbReference type="AlphaFoldDB" id="A0A1U9KFY1"/>
<keyword evidence="5 8" id="KW-0560">Oxidoreductase</keyword>
<keyword evidence="12" id="KW-1185">Reference proteome</keyword>
<comment type="caution">
    <text evidence="8">Lacks conserved residue(s) required for the propagation of feature annotation.</text>
</comment>
<dbReference type="SUPFAM" id="SSF51735">
    <property type="entry name" value="NAD(P)-binding Rossmann-fold domains"/>
    <property type="match status" value="1"/>
</dbReference>
<dbReference type="OrthoDB" id="9792692at2"/>
<dbReference type="GO" id="GO:0005829">
    <property type="term" value="C:cytosol"/>
    <property type="evidence" value="ECO:0007669"/>
    <property type="project" value="TreeGrafter"/>
</dbReference>
<dbReference type="Gene3D" id="3.40.50.720">
    <property type="entry name" value="NAD(P)-binding Rossmann-like Domain"/>
    <property type="match status" value="1"/>
</dbReference>
<feature type="binding site" evidence="8">
    <location>
        <position position="70"/>
    </location>
    <ligand>
        <name>shikimate</name>
        <dbReference type="ChEBI" id="CHEBI:36208"/>
    </ligand>
</feature>
<dbReference type="GO" id="GO:0050661">
    <property type="term" value="F:NADP binding"/>
    <property type="evidence" value="ECO:0007669"/>
    <property type="project" value="InterPro"/>
</dbReference>